<evidence type="ECO:0000313" key="7">
    <source>
        <dbReference type="Proteomes" id="UP000235803"/>
    </source>
</evidence>
<dbReference type="Gene3D" id="1.10.10.60">
    <property type="entry name" value="Homeodomain-like"/>
    <property type="match status" value="1"/>
</dbReference>
<dbReference type="EMBL" id="PNRF01000031">
    <property type="protein sequence ID" value="PMR74009.1"/>
    <property type="molecule type" value="Genomic_DNA"/>
</dbReference>
<dbReference type="GO" id="GO:0003700">
    <property type="term" value="F:DNA-binding transcription factor activity"/>
    <property type="evidence" value="ECO:0007669"/>
    <property type="project" value="TreeGrafter"/>
</dbReference>
<dbReference type="PANTHER" id="PTHR30055:SF238">
    <property type="entry name" value="MYCOFACTOCIN BIOSYNTHESIS TRANSCRIPTIONAL REGULATOR MFTR-RELATED"/>
    <property type="match status" value="1"/>
</dbReference>
<comment type="caution">
    <text evidence="6">The sequence shown here is derived from an EMBL/GenBank/DDBJ whole genome shotgun (WGS) entry which is preliminary data.</text>
</comment>
<organism evidence="6 7">
    <name type="scientific">Billgrantia endophytica</name>
    <dbReference type="NCBI Taxonomy" id="2033802"/>
    <lineage>
        <taxon>Bacteria</taxon>
        <taxon>Pseudomonadati</taxon>
        <taxon>Pseudomonadota</taxon>
        <taxon>Gammaproteobacteria</taxon>
        <taxon>Oceanospirillales</taxon>
        <taxon>Halomonadaceae</taxon>
        <taxon>Billgrantia</taxon>
    </lineage>
</organism>
<gene>
    <name evidence="6" type="ORF">C1H69_15160</name>
</gene>
<dbReference type="InterPro" id="IPR050109">
    <property type="entry name" value="HTH-type_TetR-like_transc_reg"/>
</dbReference>
<evidence type="ECO:0000259" key="5">
    <source>
        <dbReference type="PROSITE" id="PS50977"/>
    </source>
</evidence>
<dbReference type="InterPro" id="IPR009057">
    <property type="entry name" value="Homeodomain-like_sf"/>
</dbReference>
<dbReference type="GO" id="GO:0000976">
    <property type="term" value="F:transcription cis-regulatory region binding"/>
    <property type="evidence" value="ECO:0007669"/>
    <property type="project" value="TreeGrafter"/>
</dbReference>
<dbReference type="SUPFAM" id="SSF48498">
    <property type="entry name" value="Tetracyclin repressor-like, C-terminal domain"/>
    <property type="match status" value="1"/>
</dbReference>
<proteinExistence type="predicted"/>
<dbReference type="Gene3D" id="1.10.357.10">
    <property type="entry name" value="Tetracycline Repressor, domain 2"/>
    <property type="match status" value="1"/>
</dbReference>
<evidence type="ECO:0000256" key="1">
    <source>
        <dbReference type="ARBA" id="ARBA00023015"/>
    </source>
</evidence>
<feature type="DNA-binding region" description="H-T-H motif" evidence="4">
    <location>
        <begin position="44"/>
        <end position="63"/>
    </location>
</feature>
<dbReference type="InterPro" id="IPR036271">
    <property type="entry name" value="Tet_transcr_reg_TetR-rel_C_sf"/>
</dbReference>
<evidence type="ECO:0000256" key="2">
    <source>
        <dbReference type="ARBA" id="ARBA00023125"/>
    </source>
</evidence>
<dbReference type="OrthoDB" id="116240at2"/>
<dbReference type="Pfam" id="PF00440">
    <property type="entry name" value="TetR_N"/>
    <property type="match status" value="1"/>
</dbReference>
<keyword evidence="7" id="KW-1185">Reference proteome</keyword>
<evidence type="ECO:0000256" key="4">
    <source>
        <dbReference type="PROSITE-ProRule" id="PRU00335"/>
    </source>
</evidence>
<dbReference type="InterPro" id="IPR001647">
    <property type="entry name" value="HTH_TetR"/>
</dbReference>
<keyword evidence="2 4" id="KW-0238">DNA-binding</keyword>
<dbReference type="PROSITE" id="PS50977">
    <property type="entry name" value="HTH_TETR_2"/>
    <property type="match status" value="1"/>
</dbReference>
<feature type="domain" description="HTH tetR-type" evidence="5">
    <location>
        <begin position="21"/>
        <end position="81"/>
    </location>
</feature>
<evidence type="ECO:0000313" key="6">
    <source>
        <dbReference type="EMBL" id="PMR74009.1"/>
    </source>
</evidence>
<dbReference type="AlphaFoldDB" id="A0A2N7U0P9"/>
<name>A0A2N7U0P9_9GAMM</name>
<dbReference type="SUPFAM" id="SSF46689">
    <property type="entry name" value="Homeodomain-like"/>
    <property type="match status" value="1"/>
</dbReference>
<dbReference type="Pfam" id="PF17754">
    <property type="entry name" value="TetR_C_14"/>
    <property type="match status" value="1"/>
</dbReference>
<keyword evidence="1" id="KW-0805">Transcription regulation</keyword>
<reference evidence="6 7" key="1">
    <citation type="submission" date="2018-01" db="EMBL/GenBank/DDBJ databases">
        <title>Halomonas endophytica sp. nov., isolated from storage liquid in the stems of Populus euphratica.</title>
        <authorList>
            <person name="Chen C."/>
        </authorList>
    </citation>
    <scope>NUCLEOTIDE SEQUENCE [LARGE SCALE GENOMIC DNA]</scope>
    <source>
        <strain evidence="6 7">MC28</strain>
    </source>
</reference>
<keyword evidence="3" id="KW-0804">Transcription</keyword>
<evidence type="ECO:0000256" key="3">
    <source>
        <dbReference type="ARBA" id="ARBA00023163"/>
    </source>
</evidence>
<dbReference type="Proteomes" id="UP000235803">
    <property type="component" value="Unassembled WGS sequence"/>
</dbReference>
<accession>A0A2N7U0P9</accession>
<protein>
    <recommendedName>
        <fullName evidence="5">HTH tetR-type domain-containing protein</fullName>
    </recommendedName>
</protein>
<dbReference type="PRINTS" id="PR00455">
    <property type="entry name" value="HTHTETR"/>
</dbReference>
<sequence>MSRWWDHLSSQTSSLRDRTRRAVQKEIADAAHALFVERGYEETKIDDIAAAVGMSQRSVFRYFETKEELVIGKFDFAAAAMLAIVRDRPMEEAVWVSLRRVFDEMVAPCDDPGQRPAAVSILSVVFGTPALFAAYLQKMHQLQEAIVEALLERANAAGRPYAGDDPAPRALTAAAFGCLVAAQHSWLAGGTTKTFAQALDQAMAAVRSPQVPPRTG</sequence>
<dbReference type="InterPro" id="IPR041347">
    <property type="entry name" value="MftR_C"/>
</dbReference>
<dbReference type="PANTHER" id="PTHR30055">
    <property type="entry name" value="HTH-TYPE TRANSCRIPTIONAL REGULATOR RUTR"/>
    <property type="match status" value="1"/>
</dbReference>